<dbReference type="Pfam" id="PF10568">
    <property type="entry name" value="Tom37"/>
    <property type="match status" value="1"/>
</dbReference>
<dbReference type="OrthoDB" id="5835136at2759"/>
<evidence type="ECO:0000313" key="10">
    <source>
        <dbReference type="EMBL" id="RKU44592.1"/>
    </source>
</evidence>
<keyword evidence="3" id="KW-1000">Mitochondrion outer membrane</keyword>
<dbReference type="Proteomes" id="UP000275385">
    <property type="component" value="Unassembled WGS sequence"/>
</dbReference>
<evidence type="ECO:0000256" key="7">
    <source>
        <dbReference type="SAM" id="Phobius"/>
    </source>
</evidence>
<evidence type="ECO:0000256" key="2">
    <source>
        <dbReference type="ARBA" id="ARBA00022448"/>
    </source>
</evidence>
<feature type="domain" description="Mitochondrial outer membrane transport complex Sam37/metaxin N-terminal" evidence="8">
    <location>
        <begin position="21"/>
        <end position="143"/>
    </location>
</feature>
<sequence length="418" mass="45091">MVLELHVWGPAYGLPSLEPECLAVIAYFTQALDKSEWTLVRSSPSAVPTHRLPALHDTTTTSWTAGLTSILAYLQTNPQATYGNLDNDLDPSQRASTTAYTTYLTTTASRLLALSLYASTENWTTTSRPAYSSALTFPLGWTEVTPVRRAWLLLAEPLGIDLLDGEDAEAPKPKDEQPEIPEIAKTMAKKGIRSALTPEQKARIRLEAVVSETLDVLVDLKGDRKFFLPDDMDGEGRPSSLDCVAFGYLALMICPDVPRPWLREIITSKYPGLQAFVNDMTSACFGDALPVVEPKEGVFAVARRFTDGALRNVPGLGREWGRWRNGRRVMDLLLLLGGGIGVVALLAGLAFRGRIPVLGLPVQRWDRQRSGLRAFGAAGALFGGFVPPASGAGLAAEVNAPGYGKADGVEVAVTPGVE</sequence>
<dbReference type="InterPro" id="IPR019564">
    <property type="entry name" value="Sam37/metaxin_N"/>
</dbReference>
<dbReference type="AlphaFoldDB" id="A0A420Y9N7"/>
<dbReference type="InterPro" id="IPR033468">
    <property type="entry name" value="Metaxin_GST"/>
</dbReference>
<gene>
    <name evidence="10" type="ORF">DL546_005480</name>
</gene>
<evidence type="ECO:0000259" key="9">
    <source>
        <dbReference type="Pfam" id="PF17171"/>
    </source>
</evidence>
<organism evidence="10 11">
    <name type="scientific">Coniochaeta pulveracea</name>
    <dbReference type="NCBI Taxonomy" id="177199"/>
    <lineage>
        <taxon>Eukaryota</taxon>
        <taxon>Fungi</taxon>
        <taxon>Dikarya</taxon>
        <taxon>Ascomycota</taxon>
        <taxon>Pezizomycotina</taxon>
        <taxon>Sordariomycetes</taxon>
        <taxon>Sordariomycetidae</taxon>
        <taxon>Coniochaetales</taxon>
        <taxon>Coniochaetaceae</taxon>
        <taxon>Coniochaeta</taxon>
    </lineage>
</organism>
<feature type="transmembrane region" description="Helical" evidence="7">
    <location>
        <begin position="332"/>
        <end position="351"/>
    </location>
</feature>
<evidence type="ECO:0000313" key="11">
    <source>
        <dbReference type="Proteomes" id="UP000275385"/>
    </source>
</evidence>
<evidence type="ECO:0000259" key="8">
    <source>
        <dbReference type="Pfam" id="PF10568"/>
    </source>
</evidence>
<keyword evidence="11" id="KW-1185">Reference proteome</keyword>
<feature type="domain" description="Metaxin glutathione S-transferase" evidence="9">
    <location>
        <begin position="215"/>
        <end position="280"/>
    </location>
</feature>
<dbReference type="EMBL" id="QVQW01000029">
    <property type="protein sequence ID" value="RKU44592.1"/>
    <property type="molecule type" value="Genomic_DNA"/>
</dbReference>
<dbReference type="PANTHER" id="PTHR12289:SF41">
    <property type="entry name" value="FAILED AXON CONNECTIONS-RELATED"/>
    <property type="match status" value="1"/>
</dbReference>
<evidence type="ECO:0000256" key="1">
    <source>
        <dbReference type="ARBA" id="ARBA00004294"/>
    </source>
</evidence>
<keyword evidence="4" id="KW-0653">Protein transport</keyword>
<dbReference type="GO" id="GO:0015031">
    <property type="term" value="P:protein transport"/>
    <property type="evidence" value="ECO:0007669"/>
    <property type="project" value="UniProtKB-KW"/>
</dbReference>
<dbReference type="GO" id="GO:0007005">
    <property type="term" value="P:mitochondrion organization"/>
    <property type="evidence" value="ECO:0007669"/>
    <property type="project" value="TreeGrafter"/>
</dbReference>
<accession>A0A420Y9N7</accession>
<keyword evidence="6 7" id="KW-0472">Membrane</keyword>
<dbReference type="GO" id="GO:0001401">
    <property type="term" value="C:SAM complex"/>
    <property type="evidence" value="ECO:0007669"/>
    <property type="project" value="InterPro"/>
</dbReference>
<keyword evidence="7" id="KW-1133">Transmembrane helix</keyword>
<name>A0A420Y9N7_9PEZI</name>
<comment type="caution">
    <text evidence="10">The sequence shown here is derived from an EMBL/GenBank/DDBJ whole genome shotgun (WGS) entry which is preliminary data.</text>
</comment>
<dbReference type="InterPro" id="IPR050931">
    <property type="entry name" value="Mito_Protein_Transport_Metaxin"/>
</dbReference>
<proteinExistence type="predicted"/>
<evidence type="ECO:0000256" key="6">
    <source>
        <dbReference type="ARBA" id="ARBA00023136"/>
    </source>
</evidence>
<evidence type="ECO:0000256" key="4">
    <source>
        <dbReference type="ARBA" id="ARBA00022927"/>
    </source>
</evidence>
<evidence type="ECO:0000256" key="3">
    <source>
        <dbReference type="ARBA" id="ARBA00022787"/>
    </source>
</evidence>
<keyword evidence="5" id="KW-0496">Mitochondrion</keyword>
<keyword evidence="2" id="KW-0813">Transport</keyword>
<evidence type="ECO:0000256" key="5">
    <source>
        <dbReference type="ARBA" id="ARBA00023128"/>
    </source>
</evidence>
<dbReference type="PANTHER" id="PTHR12289">
    <property type="entry name" value="METAXIN RELATED"/>
    <property type="match status" value="1"/>
</dbReference>
<dbReference type="CDD" id="cd03078">
    <property type="entry name" value="GST_N_Metaxin1_like"/>
    <property type="match status" value="1"/>
</dbReference>
<comment type="subcellular location">
    <subcellularLocation>
        <location evidence="1">Mitochondrion outer membrane</location>
    </subcellularLocation>
</comment>
<dbReference type="STRING" id="177199.A0A420Y9N7"/>
<keyword evidence="7" id="KW-0812">Transmembrane</keyword>
<dbReference type="Pfam" id="PF17171">
    <property type="entry name" value="GST_C_6"/>
    <property type="match status" value="1"/>
</dbReference>
<evidence type="ECO:0008006" key="12">
    <source>
        <dbReference type="Google" id="ProtNLM"/>
    </source>
</evidence>
<protein>
    <recommendedName>
        <fullName evidence="12">Mitochondrial outer membrane transport complex Sam37/metaxin N-terminal domain-containing protein</fullName>
    </recommendedName>
</protein>
<reference evidence="10 11" key="1">
    <citation type="submission" date="2018-08" db="EMBL/GenBank/DDBJ databases">
        <title>Draft genome of the lignicolous fungus Coniochaeta pulveracea.</title>
        <authorList>
            <person name="Borstlap C.J."/>
            <person name="De Witt R.N."/>
            <person name="Botha A."/>
            <person name="Volschenk H."/>
        </authorList>
    </citation>
    <scope>NUCLEOTIDE SEQUENCE [LARGE SCALE GENOMIC DNA]</scope>
    <source>
        <strain evidence="10 11">CAB683</strain>
    </source>
</reference>